<accession>A0A816D6F5</accession>
<evidence type="ECO:0000256" key="7">
    <source>
        <dbReference type="SAM" id="MobiDB-lite"/>
    </source>
</evidence>
<evidence type="ECO:0000256" key="2">
    <source>
        <dbReference type="ARBA" id="ARBA00022670"/>
    </source>
</evidence>
<feature type="domain" description="Cathepsin propeptide inhibitor" evidence="10">
    <location>
        <begin position="59"/>
        <end position="116"/>
    </location>
</feature>
<dbReference type="InterPro" id="IPR025660">
    <property type="entry name" value="Pept_his_AS"/>
</dbReference>
<dbReference type="GO" id="GO:0006508">
    <property type="term" value="P:proteolysis"/>
    <property type="evidence" value="ECO:0007669"/>
    <property type="project" value="UniProtKB-KW"/>
</dbReference>
<evidence type="ECO:0000259" key="10">
    <source>
        <dbReference type="SMART" id="SM00848"/>
    </source>
</evidence>
<dbReference type="SMART" id="SM00848">
    <property type="entry name" value="Inhibitor_I29"/>
    <property type="match status" value="1"/>
</dbReference>
<dbReference type="InterPro" id="IPR000169">
    <property type="entry name" value="Pept_cys_AS"/>
</dbReference>
<feature type="chain" id="PRO_5032507418" evidence="8">
    <location>
        <begin position="23"/>
        <end position="437"/>
    </location>
</feature>
<dbReference type="PRINTS" id="PR00705">
    <property type="entry name" value="PAPAIN"/>
</dbReference>
<dbReference type="InterPro" id="IPR038765">
    <property type="entry name" value="Papain-like_cys_pep_sf"/>
</dbReference>
<dbReference type="InterPro" id="IPR013201">
    <property type="entry name" value="Prot_inhib_I29"/>
</dbReference>
<reference evidence="11" key="1">
    <citation type="submission" date="2021-02" db="EMBL/GenBank/DDBJ databases">
        <authorList>
            <person name="Nowell W R."/>
        </authorList>
    </citation>
    <scope>NUCLEOTIDE SEQUENCE</scope>
</reference>
<dbReference type="Pfam" id="PF08246">
    <property type="entry name" value="Inhibitor_I29"/>
    <property type="match status" value="1"/>
</dbReference>
<feature type="signal peptide" evidence="8">
    <location>
        <begin position="1"/>
        <end position="22"/>
    </location>
</feature>
<dbReference type="EMBL" id="CAJNOR010008265">
    <property type="protein sequence ID" value="CAF1630892.1"/>
    <property type="molecule type" value="Genomic_DNA"/>
</dbReference>
<dbReference type="AlphaFoldDB" id="A0A816D6F5"/>
<dbReference type="Gene3D" id="1.10.287.2250">
    <property type="match status" value="1"/>
</dbReference>
<dbReference type="PROSITE" id="PS00639">
    <property type="entry name" value="THIOL_PROTEASE_HIS"/>
    <property type="match status" value="1"/>
</dbReference>
<dbReference type="InterPro" id="IPR000668">
    <property type="entry name" value="Peptidase_C1A_C"/>
</dbReference>
<feature type="domain" description="Peptidase C1A papain C-terminal" evidence="9">
    <location>
        <begin position="213"/>
        <end position="435"/>
    </location>
</feature>
<evidence type="ECO:0000256" key="3">
    <source>
        <dbReference type="ARBA" id="ARBA00022801"/>
    </source>
</evidence>
<sequence length="437" mass="49341">MKLQWILFFSICFVGFCTPVQGLFSGTSLQDYVDGLVDAAKFKIQGMLSLNDTTVGRMWSYFKSKYGRVYSSMDDEKQRLRIFRDHLKYVLESNLNTLRTYELELNEFADWTMDEFNTLKKGLTISTELRRRLSDSESDDSYDEDSVRRSLDKLYKHHYHQRRLKRSMIYRRRHQTHLDRRGFTDWLWNLINTGIGNSSSSSSSNNNNNAGSSTSSFDWRNQNMVSSVKNQLNCGCCYAFATAAVLETLYAVKTKSSTVTEFSPQQIADCSSNGNNGCNGGNFAPSLRYISGQGGKIATLASYPYAGKKQSCQTSGLNQVNLGNIQYGAIPEGDEKAMAKALVDYGPIFIGLDADSQLFMFYKSGVLSISGCPTRRQDMDHAMVAVGYGYDSALKLPYWIIKNSWAEKWGEKGYLRLVKDKSNMCGVASMAYYAKLT</sequence>
<dbReference type="CDD" id="cd02248">
    <property type="entry name" value="Peptidase_C1A"/>
    <property type="match status" value="1"/>
</dbReference>
<dbReference type="Proteomes" id="UP000663828">
    <property type="component" value="Unassembled WGS sequence"/>
</dbReference>
<evidence type="ECO:0000256" key="4">
    <source>
        <dbReference type="ARBA" id="ARBA00022807"/>
    </source>
</evidence>
<evidence type="ECO:0000313" key="11">
    <source>
        <dbReference type="EMBL" id="CAF1630892.1"/>
    </source>
</evidence>
<dbReference type="SUPFAM" id="SSF54001">
    <property type="entry name" value="Cysteine proteinases"/>
    <property type="match status" value="1"/>
</dbReference>
<protein>
    <submittedName>
        <fullName evidence="11">Uncharacterized protein</fullName>
    </submittedName>
</protein>
<keyword evidence="8" id="KW-0732">Signal</keyword>
<keyword evidence="4" id="KW-0788">Thiol protease</keyword>
<keyword evidence="3" id="KW-0378">Hydrolase</keyword>
<evidence type="ECO:0000256" key="5">
    <source>
        <dbReference type="ARBA" id="ARBA00023145"/>
    </source>
</evidence>
<keyword evidence="2" id="KW-0645">Protease</keyword>
<evidence type="ECO:0000313" key="12">
    <source>
        <dbReference type="Proteomes" id="UP000663828"/>
    </source>
</evidence>
<dbReference type="InterPro" id="IPR013128">
    <property type="entry name" value="Peptidase_C1A"/>
</dbReference>
<keyword evidence="6" id="KW-1015">Disulfide bond</keyword>
<dbReference type="SMART" id="SM00645">
    <property type="entry name" value="Pept_C1"/>
    <property type="match status" value="1"/>
</dbReference>
<dbReference type="InterPro" id="IPR039417">
    <property type="entry name" value="Peptidase_C1A_papain-like"/>
</dbReference>
<name>A0A816D6F5_ADIRI</name>
<evidence type="ECO:0000256" key="8">
    <source>
        <dbReference type="SAM" id="SignalP"/>
    </source>
</evidence>
<dbReference type="PANTHER" id="PTHR12411">
    <property type="entry name" value="CYSTEINE PROTEASE FAMILY C1-RELATED"/>
    <property type="match status" value="1"/>
</dbReference>
<keyword evidence="5" id="KW-0865">Zymogen</keyword>
<dbReference type="Pfam" id="PF00112">
    <property type="entry name" value="Peptidase_C1"/>
    <property type="match status" value="1"/>
</dbReference>
<gene>
    <name evidence="11" type="ORF">XAT740_LOCUS51632</name>
</gene>
<evidence type="ECO:0000259" key="9">
    <source>
        <dbReference type="SMART" id="SM00645"/>
    </source>
</evidence>
<feature type="region of interest" description="Disordered" evidence="7">
    <location>
        <begin position="197"/>
        <end position="216"/>
    </location>
</feature>
<dbReference type="GO" id="GO:0008234">
    <property type="term" value="F:cysteine-type peptidase activity"/>
    <property type="evidence" value="ECO:0007669"/>
    <property type="project" value="UniProtKB-KW"/>
</dbReference>
<dbReference type="PROSITE" id="PS00139">
    <property type="entry name" value="THIOL_PROTEASE_CYS"/>
    <property type="match status" value="1"/>
</dbReference>
<comment type="caution">
    <text evidence="11">The sequence shown here is derived from an EMBL/GenBank/DDBJ whole genome shotgun (WGS) entry which is preliminary data.</text>
</comment>
<proteinExistence type="inferred from homology"/>
<dbReference type="InterPro" id="IPR025661">
    <property type="entry name" value="Pept_asp_AS"/>
</dbReference>
<comment type="similarity">
    <text evidence="1">Belongs to the peptidase C1 family.</text>
</comment>
<evidence type="ECO:0000256" key="1">
    <source>
        <dbReference type="ARBA" id="ARBA00008455"/>
    </source>
</evidence>
<organism evidence="11 12">
    <name type="scientific">Adineta ricciae</name>
    <name type="common">Rotifer</name>
    <dbReference type="NCBI Taxonomy" id="249248"/>
    <lineage>
        <taxon>Eukaryota</taxon>
        <taxon>Metazoa</taxon>
        <taxon>Spiralia</taxon>
        <taxon>Gnathifera</taxon>
        <taxon>Rotifera</taxon>
        <taxon>Eurotatoria</taxon>
        <taxon>Bdelloidea</taxon>
        <taxon>Adinetida</taxon>
        <taxon>Adinetidae</taxon>
        <taxon>Adineta</taxon>
    </lineage>
</organism>
<dbReference type="PROSITE" id="PS00640">
    <property type="entry name" value="THIOL_PROTEASE_ASN"/>
    <property type="match status" value="1"/>
</dbReference>
<evidence type="ECO:0000256" key="6">
    <source>
        <dbReference type="ARBA" id="ARBA00023157"/>
    </source>
</evidence>
<keyword evidence="12" id="KW-1185">Reference proteome</keyword>
<dbReference type="Gene3D" id="3.90.70.10">
    <property type="entry name" value="Cysteine proteinases"/>
    <property type="match status" value="1"/>
</dbReference>